<evidence type="ECO:0000313" key="9">
    <source>
        <dbReference type="EMBL" id="NEC03075.1"/>
    </source>
</evidence>
<sequence length="246" mass="26098">MSSLTLVHARYQLVELSRIPMAIIGAAFFPAASLIFFVVPNTKDDPVGATLATASMVVFAAMISNLFGHGTGVAEDRSQPWDPYTRTLPIGPAVRFGSRIITGLAMMLFSMVPVVIVAAFFTPATLSPARFLLAIGVVIVVSVPFTMMGLAIGYLLSTKAAIATVQLVFLPLAFAGGLLAGPGEAPGFIETIAPFVPTRGSAELMWATVGDYDINPVAIVSLVVWTVGLAALAFYAYQRDEGRRYH</sequence>
<organism evidence="8">
    <name type="scientific">Streptomyces anulatus</name>
    <name type="common">Streptomyces chrysomallus</name>
    <dbReference type="NCBI Taxonomy" id="1892"/>
    <lineage>
        <taxon>Bacteria</taxon>
        <taxon>Bacillati</taxon>
        <taxon>Actinomycetota</taxon>
        <taxon>Actinomycetes</taxon>
        <taxon>Kitasatosporales</taxon>
        <taxon>Streptomycetaceae</taxon>
        <taxon>Streptomyces</taxon>
    </lineage>
</organism>
<dbReference type="EMBL" id="JAAGMS010000378">
    <property type="protein sequence ID" value="NEC03075.1"/>
    <property type="molecule type" value="Genomic_DNA"/>
</dbReference>
<accession>A0A6G3SW16</accession>
<evidence type="ECO:0000256" key="6">
    <source>
        <dbReference type="SAM" id="Phobius"/>
    </source>
</evidence>
<evidence type="ECO:0000256" key="3">
    <source>
        <dbReference type="ARBA" id="ARBA00022989"/>
    </source>
</evidence>
<reference evidence="8 10" key="1">
    <citation type="submission" date="2020-01" db="EMBL/GenBank/DDBJ databases">
        <title>Insect and environment-associated Actinomycetes.</title>
        <authorList>
            <person name="Currrie C."/>
            <person name="Chevrette M."/>
            <person name="Carlson C."/>
            <person name="Stubbendieck R."/>
            <person name="Wendt-Pienkowski E."/>
        </authorList>
    </citation>
    <scope>NUCLEOTIDE SEQUENCE</scope>
    <source>
        <strain evidence="8">SID505</strain>
        <strain evidence="9 10">SID7903</strain>
    </source>
</reference>
<feature type="transmembrane region" description="Helical" evidence="6">
    <location>
        <begin position="163"/>
        <end position="181"/>
    </location>
</feature>
<evidence type="ECO:0000256" key="1">
    <source>
        <dbReference type="ARBA" id="ARBA00004141"/>
    </source>
</evidence>
<dbReference type="GO" id="GO:0043190">
    <property type="term" value="C:ATP-binding cassette (ABC) transporter complex"/>
    <property type="evidence" value="ECO:0007669"/>
    <property type="project" value="InterPro"/>
</dbReference>
<keyword evidence="5" id="KW-0046">Antibiotic resistance</keyword>
<keyword evidence="2 6" id="KW-0812">Transmembrane</keyword>
<dbReference type="EMBL" id="JAAGMK010000685">
    <property type="protein sequence ID" value="NEB87217.1"/>
    <property type="molecule type" value="Genomic_DNA"/>
</dbReference>
<feature type="transmembrane region" description="Helical" evidence="6">
    <location>
        <begin position="133"/>
        <end position="156"/>
    </location>
</feature>
<dbReference type="InterPro" id="IPR051784">
    <property type="entry name" value="Nod_factor_ABC_transporter"/>
</dbReference>
<dbReference type="PIRSF" id="PIRSF006648">
    <property type="entry name" value="DrrB"/>
    <property type="match status" value="1"/>
</dbReference>
<dbReference type="AlphaFoldDB" id="A0A6G3SW16"/>
<dbReference type="InterPro" id="IPR013525">
    <property type="entry name" value="ABC2_TM"/>
</dbReference>
<dbReference type="GO" id="GO:0046677">
    <property type="term" value="P:response to antibiotic"/>
    <property type="evidence" value="ECO:0007669"/>
    <property type="project" value="UniProtKB-KW"/>
</dbReference>
<protein>
    <submittedName>
        <fullName evidence="8">ABC transporter permease</fullName>
    </submittedName>
</protein>
<comment type="caution">
    <text evidence="8">The sequence shown here is derived from an EMBL/GenBank/DDBJ whole genome shotgun (WGS) entry which is preliminary data.</text>
</comment>
<dbReference type="Proteomes" id="UP000470951">
    <property type="component" value="Unassembled WGS sequence"/>
</dbReference>
<feature type="transmembrane region" description="Helical" evidence="6">
    <location>
        <begin position="214"/>
        <end position="237"/>
    </location>
</feature>
<dbReference type="GO" id="GO:0140359">
    <property type="term" value="F:ABC-type transporter activity"/>
    <property type="evidence" value="ECO:0007669"/>
    <property type="project" value="InterPro"/>
</dbReference>
<keyword evidence="4 6" id="KW-0472">Membrane</keyword>
<keyword evidence="3 6" id="KW-1133">Transmembrane helix</keyword>
<evidence type="ECO:0000313" key="8">
    <source>
        <dbReference type="EMBL" id="NEB87217.1"/>
    </source>
</evidence>
<dbReference type="InterPro" id="IPR000412">
    <property type="entry name" value="ABC_2_transport"/>
</dbReference>
<gene>
    <name evidence="8" type="ORF">G3I43_24045</name>
    <name evidence="9" type="ORF">G3I58_34610</name>
</gene>
<evidence type="ECO:0000256" key="4">
    <source>
        <dbReference type="ARBA" id="ARBA00023136"/>
    </source>
</evidence>
<dbReference type="RefSeq" id="WP_087765122.1">
    <property type="nucleotide sequence ID" value="NZ_CBDRIV010000021.1"/>
</dbReference>
<proteinExistence type="predicted"/>
<feature type="transmembrane region" description="Helical" evidence="6">
    <location>
        <begin position="100"/>
        <end position="121"/>
    </location>
</feature>
<feature type="transmembrane region" description="Helical" evidence="6">
    <location>
        <begin position="46"/>
        <end position="67"/>
    </location>
</feature>
<evidence type="ECO:0000313" key="10">
    <source>
        <dbReference type="Proteomes" id="UP000470951"/>
    </source>
</evidence>
<dbReference type="PANTHER" id="PTHR43229">
    <property type="entry name" value="NODULATION PROTEIN J"/>
    <property type="match status" value="1"/>
</dbReference>
<evidence type="ECO:0000259" key="7">
    <source>
        <dbReference type="Pfam" id="PF01061"/>
    </source>
</evidence>
<feature type="domain" description="ABC-2 type transporter transmembrane" evidence="7">
    <location>
        <begin position="12"/>
        <end position="199"/>
    </location>
</feature>
<dbReference type="Pfam" id="PF01061">
    <property type="entry name" value="ABC2_membrane"/>
    <property type="match status" value="1"/>
</dbReference>
<feature type="transmembrane region" description="Helical" evidence="6">
    <location>
        <begin position="21"/>
        <end position="40"/>
    </location>
</feature>
<evidence type="ECO:0000256" key="2">
    <source>
        <dbReference type="ARBA" id="ARBA00022692"/>
    </source>
</evidence>
<dbReference type="PANTHER" id="PTHR43229:SF2">
    <property type="entry name" value="NODULATION PROTEIN J"/>
    <property type="match status" value="1"/>
</dbReference>
<comment type="subcellular location">
    <subcellularLocation>
        <location evidence="1">Membrane</location>
        <topology evidence="1">Multi-pass membrane protein</topology>
    </subcellularLocation>
</comment>
<evidence type="ECO:0000256" key="5">
    <source>
        <dbReference type="ARBA" id="ARBA00023251"/>
    </source>
</evidence>
<name>A0A6G3SW16_STRAQ</name>